<dbReference type="PANTHER" id="PTHR39652">
    <property type="entry name" value="UPF0201 PROTEIN TK1335"/>
    <property type="match status" value="1"/>
</dbReference>
<dbReference type="SUPFAM" id="SSF55282">
    <property type="entry name" value="RL5-like"/>
    <property type="match status" value="1"/>
</dbReference>
<comment type="caution">
    <text evidence="2">The sequence shown here is derived from an EMBL/GenBank/DDBJ whole genome shotgun (WGS) entry which is preliminary data.</text>
</comment>
<sequence>MNITVRISALIYPTEVEERVRTAITNLFPIELHLQDFGVPRLYSEGNLESLRKLHMLLREVRILDTARSVLLAGIRGSTTQFSLNKQVAFIGGVNFPAVEESLGSIYVDISAESKEDLLKIIDWLAPQTIDGKPIEEIEL</sequence>
<evidence type="ECO:0000313" key="3">
    <source>
        <dbReference type="Proteomes" id="UP000027153"/>
    </source>
</evidence>
<dbReference type="InterPro" id="IPR002739">
    <property type="entry name" value="PAB1135-like"/>
</dbReference>
<keyword evidence="3" id="KW-1185">Reference proteome</keyword>
<reference evidence="2 3" key="1">
    <citation type="journal article" date="2013" name="Nature">
        <title>Anaerobic oxidation of methane coupled to nitrate reduction in a novel archaeal lineage.</title>
        <authorList>
            <person name="Haroon M.F."/>
            <person name="Hu S."/>
            <person name="Shi Y."/>
            <person name="Imelfort M."/>
            <person name="Keller J."/>
            <person name="Hugenholtz P."/>
            <person name="Yuan Z."/>
            <person name="Tyson G.W."/>
        </authorList>
    </citation>
    <scope>NUCLEOTIDE SEQUENCE [LARGE SCALE GENOMIC DNA]</scope>
    <source>
        <strain evidence="2 3">ANME-2d</strain>
    </source>
</reference>
<dbReference type="HAMAP" id="MF_01112">
    <property type="entry name" value="UPF0201"/>
    <property type="match status" value="1"/>
</dbReference>
<protein>
    <recommendedName>
        <fullName evidence="1">UPF0201 protein ANME2D_01094</fullName>
    </recommendedName>
</protein>
<comment type="similarity">
    <text evidence="1">Belongs to the UPF0201 family.</text>
</comment>
<dbReference type="OrthoDB" id="7819at2157"/>
<dbReference type="AlphaFoldDB" id="A0A062V7V5"/>
<evidence type="ECO:0000256" key="1">
    <source>
        <dbReference type="HAMAP-Rule" id="MF_01112"/>
    </source>
</evidence>
<dbReference type="InterPro" id="IPR022803">
    <property type="entry name" value="Ribosomal_uL5_dom_sf"/>
</dbReference>
<dbReference type="PANTHER" id="PTHR39652:SF1">
    <property type="entry name" value="UPF0201 PROTEIN TK1335"/>
    <property type="match status" value="1"/>
</dbReference>
<dbReference type="Proteomes" id="UP000027153">
    <property type="component" value="Unassembled WGS sequence"/>
</dbReference>
<dbReference type="RefSeq" id="WP_048089591.1">
    <property type="nucleotide sequence ID" value="NZ_JMIY01000002.1"/>
</dbReference>
<name>A0A062V7V5_9EURY</name>
<dbReference type="EMBL" id="JMIY01000002">
    <property type="protein sequence ID" value="KCZ72663.1"/>
    <property type="molecule type" value="Genomic_DNA"/>
</dbReference>
<organism evidence="2 3">
    <name type="scientific">Candidatus Methanoperedens nitratireducens</name>
    <dbReference type="NCBI Taxonomy" id="1392998"/>
    <lineage>
        <taxon>Archaea</taxon>
        <taxon>Methanobacteriati</taxon>
        <taxon>Methanobacteriota</taxon>
        <taxon>Stenosarchaea group</taxon>
        <taxon>Methanomicrobia</taxon>
        <taxon>Methanosarcinales</taxon>
        <taxon>ANME-2 cluster</taxon>
        <taxon>Candidatus Methanoperedentaceae</taxon>
        <taxon>Candidatus Methanoperedens</taxon>
    </lineage>
</organism>
<dbReference type="Pfam" id="PF01877">
    <property type="entry name" value="RNA_binding"/>
    <property type="match status" value="1"/>
</dbReference>
<accession>A0A062V7V5</accession>
<evidence type="ECO:0000313" key="2">
    <source>
        <dbReference type="EMBL" id="KCZ72663.1"/>
    </source>
</evidence>
<dbReference type="Gene3D" id="3.30.1440.10">
    <property type="match status" value="1"/>
</dbReference>
<proteinExistence type="inferred from homology"/>
<gene>
    <name evidence="2" type="ORF">ANME2D_01094</name>
</gene>